<keyword evidence="3" id="KW-0472">Membrane</keyword>
<dbReference type="InterPro" id="IPR013320">
    <property type="entry name" value="ConA-like_dom_sf"/>
</dbReference>
<evidence type="ECO:0000259" key="5">
    <source>
        <dbReference type="Pfam" id="PF00139"/>
    </source>
</evidence>
<comment type="caution">
    <text evidence="7">The sequence shown here is derived from an EMBL/GenBank/DDBJ whole genome shotgun (WGS) entry which is preliminary data.</text>
</comment>
<protein>
    <submittedName>
        <fullName evidence="7">Uncharacterized protein</fullName>
    </submittedName>
</protein>
<dbReference type="InterPro" id="IPR001220">
    <property type="entry name" value="Legume_lectin_dom"/>
</dbReference>
<keyword evidence="3" id="KW-1133">Transmembrane helix</keyword>
<evidence type="ECO:0000313" key="7">
    <source>
        <dbReference type="EMBL" id="KAG8376980.1"/>
    </source>
</evidence>
<keyword evidence="3" id="KW-0812">Transmembrane</keyword>
<organism evidence="7 8">
    <name type="scientific">Buddleja alternifolia</name>
    <dbReference type="NCBI Taxonomy" id="168488"/>
    <lineage>
        <taxon>Eukaryota</taxon>
        <taxon>Viridiplantae</taxon>
        <taxon>Streptophyta</taxon>
        <taxon>Embryophyta</taxon>
        <taxon>Tracheophyta</taxon>
        <taxon>Spermatophyta</taxon>
        <taxon>Magnoliopsida</taxon>
        <taxon>eudicotyledons</taxon>
        <taxon>Gunneridae</taxon>
        <taxon>Pentapetalae</taxon>
        <taxon>asterids</taxon>
        <taxon>lamiids</taxon>
        <taxon>Lamiales</taxon>
        <taxon>Scrophulariaceae</taxon>
        <taxon>Buddlejeae</taxon>
        <taxon>Buddleja</taxon>
    </lineage>
</organism>
<feature type="transmembrane region" description="Helical" evidence="3">
    <location>
        <begin position="290"/>
        <end position="318"/>
    </location>
</feature>
<dbReference type="InterPro" id="IPR026960">
    <property type="entry name" value="RVT-Znf"/>
</dbReference>
<dbReference type="PANTHER" id="PTHR32401:SF16">
    <property type="entry name" value="CONCANAVALIN A-LIKE LECTIN FAMILY PROTEIN"/>
    <property type="match status" value="1"/>
</dbReference>
<evidence type="ECO:0000259" key="6">
    <source>
        <dbReference type="Pfam" id="PF13966"/>
    </source>
</evidence>
<feature type="signal peptide" evidence="4">
    <location>
        <begin position="1"/>
        <end position="25"/>
    </location>
</feature>
<keyword evidence="8" id="KW-1185">Reference proteome</keyword>
<evidence type="ECO:0000313" key="8">
    <source>
        <dbReference type="Proteomes" id="UP000826271"/>
    </source>
</evidence>
<comment type="similarity">
    <text evidence="1">Belongs to the leguminous lectin family.</text>
</comment>
<gene>
    <name evidence="7" type="ORF">BUALT_Bualt09G0120700</name>
</gene>
<feature type="domain" description="Reverse transcriptase zinc-binding" evidence="6">
    <location>
        <begin position="355"/>
        <end position="396"/>
    </location>
</feature>
<feature type="chain" id="PRO_5043395079" evidence="4">
    <location>
        <begin position="26"/>
        <end position="654"/>
    </location>
</feature>
<dbReference type="CDD" id="cd06899">
    <property type="entry name" value="lectin_legume_LecRK_Arcelin_ConA"/>
    <property type="match status" value="1"/>
</dbReference>
<feature type="domain" description="Legume lectin" evidence="5">
    <location>
        <begin position="30"/>
        <end position="262"/>
    </location>
</feature>
<dbReference type="EMBL" id="WHWC01000009">
    <property type="protein sequence ID" value="KAG8376980.1"/>
    <property type="molecule type" value="Genomic_DNA"/>
</dbReference>
<dbReference type="PANTHER" id="PTHR32401">
    <property type="entry name" value="CONCANAVALIN A-LIKE LECTIN FAMILY PROTEIN"/>
    <property type="match status" value="1"/>
</dbReference>
<proteinExistence type="inferred from homology"/>
<dbReference type="SUPFAM" id="SSF49899">
    <property type="entry name" value="Concanavalin A-like lectins/glucanases"/>
    <property type="match status" value="1"/>
</dbReference>
<reference evidence="7" key="1">
    <citation type="submission" date="2019-10" db="EMBL/GenBank/DDBJ databases">
        <authorList>
            <person name="Zhang R."/>
            <person name="Pan Y."/>
            <person name="Wang J."/>
            <person name="Ma R."/>
            <person name="Yu S."/>
        </authorList>
    </citation>
    <scope>NUCLEOTIDE SEQUENCE</scope>
    <source>
        <strain evidence="7">LA-IB0</strain>
        <tissue evidence="7">Leaf</tissue>
    </source>
</reference>
<evidence type="ECO:0000256" key="2">
    <source>
        <dbReference type="ARBA" id="ARBA00022734"/>
    </source>
</evidence>
<evidence type="ECO:0000256" key="4">
    <source>
        <dbReference type="SAM" id="SignalP"/>
    </source>
</evidence>
<dbReference type="Pfam" id="PF00139">
    <property type="entry name" value="Lectin_legB"/>
    <property type="match status" value="1"/>
</dbReference>
<evidence type="ECO:0000256" key="1">
    <source>
        <dbReference type="ARBA" id="ARBA00007606"/>
    </source>
</evidence>
<dbReference type="GO" id="GO:0030246">
    <property type="term" value="F:carbohydrate binding"/>
    <property type="evidence" value="ECO:0007669"/>
    <property type="project" value="UniProtKB-KW"/>
</dbReference>
<dbReference type="Proteomes" id="UP000826271">
    <property type="component" value="Unassembled WGS sequence"/>
</dbReference>
<feature type="transmembrane region" description="Helical" evidence="3">
    <location>
        <begin position="110"/>
        <end position="132"/>
    </location>
</feature>
<dbReference type="Pfam" id="PF13966">
    <property type="entry name" value="zf-RVT"/>
    <property type="match status" value="1"/>
</dbReference>
<accession>A0AAV6XCT8</accession>
<name>A0AAV6XCT8_9LAMI</name>
<dbReference type="InterPro" id="IPR050258">
    <property type="entry name" value="Leguminous_Lectin"/>
</dbReference>
<dbReference type="AlphaFoldDB" id="A0AAV6XCT8"/>
<dbReference type="Gene3D" id="2.60.120.200">
    <property type="match status" value="1"/>
</dbReference>
<keyword evidence="2" id="KW-0430">Lectin</keyword>
<evidence type="ECO:0000256" key="3">
    <source>
        <dbReference type="SAM" id="Phobius"/>
    </source>
</evidence>
<sequence length="654" mass="73865">MATFSSIRYLLAFFLLNLYLEVINADPNLVFSFKNFSKDSNFESQLGLYGDAKVVVNDSVSVQIAGSYVYSAGRIICKKPINLVNGKSRNTVSFSSYFVFSMSGENGDGLAFVMLPFGFPLNVFDGGSMGMLGERKMKFLAIEFDTFRDGKYGDVNDNHVGIDIEGPVSVKVSNVSSVNLVLNSGEKLQAWIDYEASSKRFEVRLTRFGENRPVDPLLSYPIDLSKMWENENITVGLSSSSGNSTQKSNVYSWSFRTRIMPHWMHSEPMNPENFLEKREKLKVPKRSDCALRIVAALVFGTGCGTLGAFFVLFLWTIFGNRRPVVPEEFADQSKELEYKKLNVSVDKTIEDVDIMPTSDKLHRLFPQIDRTCLLCLNSVETTSHLFLACPFSRGVWWGSKWSFRLDDFNGWDICRWIGYILDQNNPFFCSEEDIGLEFLTYAVLFMDLTWKNRNKILHGDEPDTIEKIIKLADSKASDHLFCRRSPSCPKSSLSDFHAQDILLAPPFTVNIDASFVDGRMCAGMVVKDHNNTFIFGASKTGFAVDACDVQTVAIREACRWLEHAGVSEALFEKQNIQLEEIWKQQLPQDVSQELFVVLQDVKKVMVSFQIHEQRRDAAQLIELDMIFHMFDDLVQKASALVKHPDGGGDGEIGI</sequence>
<keyword evidence="4" id="KW-0732">Signal</keyword>